<reference evidence="2" key="1">
    <citation type="submission" date="2021-02" db="EMBL/GenBank/DDBJ databases">
        <authorList>
            <person name="Nowell W R."/>
        </authorList>
    </citation>
    <scope>NUCLEOTIDE SEQUENCE</scope>
</reference>
<evidence type="ECO:0000313" key="2">
    <source>
        <dbReference type="EMBL" id="CAF1479758.1"/>
    </source>
</evidence>
<dbReference type="SUPFAM" id="SSF50370">
    <property type="entry name" value="Ricin B-like lectins"/>
    <property type="match status" value="1"/>
</dbReference>
<dbReference type="Gene3D" id="2.80.10.50">
    <property type="match status" value="1"/>
</dbReference>
<accession>A0A815RNS1</accession>
<dbReference type="EMBL" id="CAJOBC010086524">
    <property type="protein sequence ID" value="CAF4345164.1"/>
    <property type="molecule type" value="Genomic_DNA"/>
</dbReference>
<dbReference type="AlphaFoldDB" id="A0A815RNS1"/>
<dbReference type="PROSITE" id="PS50231">
    <property type="entry name" value="RICIN_B_LECTIN"/>
    <property type="match status" value="1"/>
</dbReference>
<gene>
    <name evidence="2" type="ORF">GPM918_LOCUS35791</name>
    <name evidence="3" type="ORF">SRO942_LOCUS36517</name>
</gene>
<dbReference type="EMBL" id="CAJNOQ010021044">
    <property type="protein sequence ID" value="CAF1479758.1"/>
    <property type="molecule type" value="Genomic_DNA"/>
</dbReference>
<feature type="non-terminal residue" evidence="2">
    <location>
        <position position="560"/>
    </location>
</feature>
<keyword evidence="4" id="KW-1185">Reference proteome</keyword>
<proteinExistence type="predicted"/>
<dbReference type="Pfam" id="PF00652">
    <property type="entry name" value="Ricin_B_lectin"/>
    <property type="match status" value="1"/>
</dbReference>
<evidence type="ECO:0000259" key="1">
    <source>
        <dbReference type="Pfam" id="PF00652"/>
    </source>
</evidence>
<dbReference type="Proteomes" id="UP000663829">
    <property type="component" value="Unassembled WGS sequence"/>
</dbReference>
<evidence type="ECO:0000313" key="3">
    <source>
        <dbReference type="EMBL" id="CAF4345164.1"/>
    </source>
</evidence>
<sequence length="560" mass="64331">LGEIRRDDGCLDFSGGVHEVGKDDKIIVYPCHGMKGNQHWTYKENGRIFHQVSSLCLALSTDNKHIQMEKCDESNSRLKCSTSCLWLPSRKASFIHKLLGYGDFLPADEGAVIARIVKFSYAPSEDACLIKYSRVVNHTEVEDQVDLSNCFKDNKTAKTRTKALRTLIKIHLRRPEGFDENSNEFVCWAKSLIEIRIPSPTLELGLHVYDTPGFLSSDASVLRENLLALLASVRPTLVFLYDNATVSDDSRKCDEQLKVARHSQLLGVDIFFLNMKPDVTVIRKNAINDDDDDADDNDDEKLLEKERLCRYKLLINVDEMKRRAIDRIILYAAEHDLRPSKFVISIAHASIDAFFDFILLTNRRSRDEWNRLRDDVLQGGEHFFQQYRDGVDRIGDEANRRLPQRFREKRKDIGNRAMADCETRGIHKVHLLLQLQYKYDNPFPPFELLQLDLLTLIFYESMHALLRDIENNYNLSTPIDYAETNVKESGACIEKYIFSCCPGWIEIYKCNIISLPEICSIMNAFKTDQPVSSLLSQDLNVFVRNVSTMALDITSIVRKV</sequence>
<organism evidence="2 4">
    <name type="scientific">Didymodactylos carnosus</name>
    <dbReference type="NCBI Taxonomy" id="1234261"/>
    <lineage>
        <taxon>Eukaryota</taxon>
        <taxon>Metazoa</taxon>
        <taxon>Spiralia</taxon>
        <taxon>Gnathifera</taxon>
        <taxon>Rotifera</taxon>
        <taxon>Eurotatoria</taxon>
        <taxon>Bdelloidea</taxon>
        <taxon>Philodinida</taxon>
        <taxon>Philodinidae</taxon>
        <taxon>Didymodactylos</taxon>
    </lineage>
</organism>
<name>A0A815RNS1_9BILA</name>
<dbReference type="Proteomes" id="UP000681722">
    <property type="component" value="Unassembled WGS sequence"/>
</dbReference>
<dbReference type="InterPro" id="IPR000772">
    <property type="entry name" value="Ricin_B_lectin"/>
</dbReference>
<dbReference type="OrthoDB" id="10059228at2759"/>
<evidence type="ECO:0000313" key="4">
    <source>
        <dbReference type="Proteomes" id="UP000663829"/>
    </source>
</evidence>
<feature type="domain" description="Ricin B lectin" evidence="1">
    <location>
        <begin position="2"/>
        <end position="76"/>
    </location>
</feature>
<protein>
    <recommendedName>
        <fullName evidence="1">Ricin B lectin domain-containing protein</fullName>
    </recommendedName>
</protein>
<comment type="caution">
    <text evidence="2">The sequence shown here is derived from an EMBL/GenBank/DDBJ whole genome shotgun (WGS) entry which is preliminary data.</text>
</comment>
<dbReference type="InterPro" id="IPR035992">
    <property type="entry name" value="Ricin_B-like_lectins"/>
</dbReference>